<dbReference type="CDD" id="cd07821">
    <property type="entry name" value="PYR_PYL_RCAR_like"/>
    <property type="match status" value="1"/>
</dbReference>
<dbReference type="InterPro" id="IPR019587">
    <property type="entry name" value="Polyketide_cyclase/dehydratase"/>
</dbReference>
<sequence length="148" mass="16421">MPHHVQATAVVPGSPEMVFRHLAVAEAWNVWGRLPTRARRERAGDTDPDGVGAIRRIFPAREQVVAYEPPVRYSYVALAGLPVRDYRADVELEPRGDATLLTWRGRFEPRIPGTGGALTFFLNRMLHSFATGIARHAERCGPGCPAHE</sequence>
<evidence type="ECO:0000313" key="2">
    <source>
        <dbReference type="Proteomes" id="UP000774570"/>
    </source>
</evidence>
<comment type="caution">
    <text evidence="1">The sequence shown here is derived from an EMBL/GenBank/DDBJ whole genome shotgun (WGS) entry which is preliminary data.</text>
</comment>
<dbReference type="Pfam" id="PF10604">
    <property type="entry name" value="Polyketide_cyc2"/>
    <property type="match status" value="1"/>
</dbReference>
<keyword evidence="2" id="KW-1185">Reference proteome</keyword>
<dbReference type="EMBL" id="JAIBOA010000028">
    <property type="protein sequence ID" value="MBW8486958.1"/>
    <property type="molecule type" value="Genomic_DNA"/>
</dbReference>
<protein>
    <submittedName>
        <fullName evidence="1">SRPBCC family protein</fullName>
    </submittedName>
</protein>
<dbReference type="Proteomes" id="UP000774570">
    <property type="component" value="Unassembled WGS sequence"/>
</dbReference>
<gene>
    <name evidence="1" type="ORF">K1Y72_31630</name>
</gene>
<proteinExistence type="predicted"/>
<name>A0ABS7G2L4_9ACTN</name>
<dbReference type="Gene3D" id="3.30.530.20">
    <property type="match status" value="1"/>
</dbReference>
<organism evidence="1 2">
    <name type="scientific">Actinomadura parmotrematis</name>
    <dbReference type="NCBI Taxonomy" id="2864039"/>
    <lineage>
        <taxon>Bacteria</taxon>
        <taxon>Bacillati</taxon>
        <taxon>Actinomycetota</taxon>
        <taxon>Actinomycetes</taxon>
        <taxon>Streptosporangiales</taxon>
        <taxon>Thermomonosporaceae</taxon>
        <taxon>Actinomadura</taxon>
    </lineage>
</organism>
<dbReference type="RefSeq" id="WP_220170193.1">
    <property type="nucleotide sequence ID" value="NZ_JAIBOA010000028.1"/>
</dbReference>
<dbReference type="SUPFAM" id="SSF55961">
    <property type="entry name" value="Bet v1-like"/>
    <property type="match status" value="1"/>
</dbReference>
<reference evidence="1 2" key="1">
    <citation type="submission" date="2021-07" db="EMBL/GenBank/DDBJ databases">
        <title>Actinomadura sp. PM05-2 isolated from lichen.</title>
        <authorList>
            <person name="Somphong A."/>
            <person name="Phongsopitanun W."/>
            <person name="Tanasupawat S."/>
            <person name="Peongsungnone V."/>
        </authorList>
    </citation>
    <scope>NUCLEOTIDE SEQUENCE [LARGE SCALE GENOMIC DNA]</scope>
    <source>
        <strain evidence="1 2">PM05-2</strain>
    </source>
</reference>
<accession>A0ABS7G2L4</accession>
<dbReference type="InterPro" id="IPR023393">
    <property type="entry name" value="START-like_dom_sf"/>
</dbReference>
<evidence type="ECO:0000313" key="1">
    <source>
        <dbReference type="EMBL" id="MBW8486958.1"/>
    </source>
</evidence>